<dbReference type="Proteomes" id="UP000284841">
    <property type="component" value="Unassembled WGS sequence"/>
</dbReference>
<dbReference type="RefSeq" id="WP_118333830.1">
    <property type="nucleotide sequence ID" value="NZ_AP025567.1"/>
</dbReference>
<gene>
    <name evidence="1" type="ORF">DW099_04330</name>
</gene>
<dbReference type="EMBL" id="QRMS01000001">
    <property type="protein sequence ID" value="RHJ89796.1"/>
    <property type="molecule type" value="Genomic_DNA"/>
</dbReference>
<dbReference type="AlphaFoldDB" id="A0A415E7N5"/>
<comment type="caution">
    <text evidence="1">The sequence shown here is derived from an EMBL/GenBank/DDBJ whole genome shotgun (WGS) entry which is preliminary data.</text>
</comment>
<dbReference type="PANTHER" id="PTHR37841:SF1">
    <property type="entry name" value="DUF3298 DOMAIN-CONTAINING PROTEIN"/>
    <property type="match status" value="1"/>
</dbReference>
<accession>A0A415E7N5</accession>
<dbReference type="STRING" id="1776384.GCA_900086585_03156"/>
<sequence length="367" mass="41146">MTAKRFIFMAAILLLLCTGLGIYGFVKASEHPKDYQSAGEIRWVLPPSTSHHIEYIDGVFFVSKGDKMSVMTVKDGKPQWRARGVLEYGGKDRLIYCEDRKYGYMDLDGKVLIKARFDYAEAFYGDYALVRNGESHMVIGRQGNELYTFEEETTVTWEKEGLLSIYDDGRGEPDRILDCGSGTYAEYEQSLSPLGEGLYSELVKTKDDDALLVIRDKDGRLKFGGERFCSVDQFDHGVSYVKKENGQCGYMNTKGEMVLSLGGGWEAGSFREGKGVVDTGKRILIVDEKGRTTAERSKGNIVGVRFCVFSEGFTKVLVEHETHEKGWGYMDENGEFVVPPIFLHVEPVSQGCAIVQYRSSMGIVKVK</sequence>
<dbReference type="InterPro" id="IPR032774">
    <property type="entry name" value="WG_beta_rep"/>
</dbReference>
<proteinExistence type="predicted"/>
<name>A0A415E7N5_9FIRM</name>
<reference evidence="1 2" key="1">
    <citation type="submission" date="2018-08" db="EMBL/GenBank/DDBJ databases">
        <title>A genome reference for cultivated species of the human gut microbiota.</title>
        <authorList>
            <person name="Zou Y."/>
            <person name="Xue W."/>
            <person name="Luo G."/>
        </authorList>
    </citation>
    <scope>NUCLEOTIDE SEQUENCE [LARGE SCALE GENOMIC DNA]</scope>
    <source>
        <strain evidence="1 2">AM07-24</strain>
    </source>
</reference>
<dbReference type="OrthoDB" id="210273at2"/>
<evidence type="ECO:0000313" key="2">
    <source>
        <dbReference type="Proteomes" id="UP000284841"/>
    </source>
</evidence>
<keyword evidence="2" id="KW-1185">Reference proteome</keyword>
<protein>
    <submittedName>
        <fullName evidence="1">WG repeat-containing protein</fullName>
    </submittedName>
</protein>
<dbReference type="Pfam" id="PF14903">
    <property type="entry name" value="WG_beta_rep"/>
    <property type="match status" value="2"/>
</dbReference>
<organism evidence="1 2">
    <name type="scientific">Emergencia timonensis</name>
    <dbReference type="NCBI Taxonomy" id="1776384"/>
    <lineage>
        <taxon>Bacteria</taxon>
        <taxon>Bacillati</taxon>
        <taxon>Bacillota</taxon>
        <taxon>Clostridia</taxon>
        <taxon>Peptostreptococcales</taxon>
        <taxon>Anaerovoracaceae</taxon>
        <taxon>Emergencia</taxon>
    </lineage>
</organism>
<dbReference type="PANTHER" id="PTHR37841">
    <property type="entry name" value="GLR2918 PROTEIN"/>
    <property type="match status" value="1"/>
</dbReference>
<evidence type="ECO:0000313" key="1">
    <source>
        <dbReference type="EMBL" id="RHJ89796.1"/>
    </source>
</evidence>